<feature type="chain" id="PRO_5045720356" evidence="1">
    <location>
        <begin position="27"/>
        <end position="144"/>
    </location>
</feature>
<feature type="signal peptide" evidence="1">
    <location>
        <begin position="1"/>
        <end position="26"/>
    </location>
</feature>
<keyword evidence="3" id="KW-1185">Reference proteome</keyword>
<evidence type="ECO:0000313" key="2">
    <source>
        <dbReference type="EMBL" id="MCO6050903.1"/>
    </source>
</evidence>
<comment type="caution">
    <text evidence="2">The sequence shown here is derived from an EMBL/GenBank/DDBJ whole genome shotgun (WGS) entry which is preliminary data.</text>
</comment>
<organism evidence="2 3">
    <name type="scientific">Mesorhizobium liriopis</name>
    <dbReference type="NCBI Taxonomy" id="2953882"/>
    <lineage>
        <taxon>Bacteria</taxon>
        <taxon>Pseudomonadati</taxon>
        <taxon>Pseudomonadota</taxon>
        <taxon>Alphaproteobacteria</taxon>
        <taxon>Hyphomicrobiales</taxon>
        <taxon>Phyllobacteriaceae</taxon>
        <taxon>Mesorhizobium</taxon>
    </lineage>
</organism>
<gene>
    <name evidence="2" type="ORF">NGM99_14050</name>
</gene>
<proteinExistence type="predicted"/>
<dbReference type="Proteomes" id="UP001205906">
    <property type="component" value="Unassembled WGS sequence"/>
</dbReference>
<sequence>MLRQLASFAAAALALGGIFAPQPAFSADPISIQVDPGVCAEQRYLGRIVSRFDYQVRHVPNLPQVGIESFYNITERRYEPTDDWHPISRRYCTADVVLSDGQRRDIDYLIETDMGFASIGNSVEFCVEGFDRWYVYNGGCRVLK</sequence>
<dbReference type="RefSeq" id="WP_252819924.1">
    <property type="nucleotide sequence ID" value="NZ_JAMXQS010000006.1"/>
</dbReference>
<evidence type="ECO:0000313" key="3">
    <source>
        <dbReference type="Proteomes" id="UP001205906"/>
    </source>
</evidence>
<name>A0ABT1C8S6_9HYPH</name>
<dbReference type="EMBL" id="JAMXQS010000006">
    <property type="protein sequence ID" value="MCO6050903.1"/>
    <property type="molecule type" value="Genomic_DNA"/>
</dbReference>
<reference evidence="2 3" key="1">
    <citation type="submission" date="2022-06" db="EMBL/GenBank/DDBJ databases">
        <title>Mesorhizobium sp. strain RP14 Genome sequencing and assembly.</title>
        <authorList>
            <person name="Kim I."/>
        </authorList>
    </citation>
    <scope>NUCLEOTIDE SEQUENCE [LARGE SCALE GENOMIC DNA]</scope>
    <source>
        <strain evidence="3">RP14(2022)</strain>
    </source>
</reference>
<evidence type="ECO:0000256" key="1">
    <source>
        <dbReference type="SAM" id="SignalP"/>
    </source>
</evidence>
<accession>A0ABT1C8S6</accession>
<protein>
    <submittedName>
        <fullName evidence="2">Uncharacterized protein</fullName>
    </submittedName>
</protein>
<keyword evidence="1" id="KW-0732">Signal</keyword>